<dbReference type="AlphaFoldDB" id="A0A2H0R0C3"/>
<evidence type="ECO:0000256" key="4">
    <source>
        <dbReference type="ARBA" id="ARBA00022475"/>
    </source>
</evidence>
<dbReference type="InterPro" id="IPR004513">
    <property type="entry name" value="FtsX"/>
</dbReference>
<comment type="similarity">
    <text evidence="2 10">Belongs to the ABC-4 integral membrane protein family. FtsX subfamily.</text>
</comment>
<name>A0A2H0R0C3_9BACT</name>
<keyword evidence="5 10" id="KW-0132">Cell division</keyword>
<accession>A0A2H0R0C3</accession>
<dbReference type="EMBL" id="PCXM01000041">
    <property type="protein sequence ID" value="PIR39963.1"/>
    <property type="molecule type" value="Genomic_DNA"/>
</dbReference>
<evidence type="ECO:0000256" key="9">
    <source>
        <dbReference type="ARBA" id="ARBA00023306"/>
    </source>
</evidence>
<evidence type="ECO:0000256" key="2">
    <source>
        <dbReference type="ARBA" id="ARBA00007379"/>
    </source>
</evidence>
<dbReference type="InterPro" id="IPR003838">
    <property type="entry name" value="ABC3_permease_C"/>
</dbReference>
<dbReference type="Pfam" id="PF02687">
    <property type="entry name" value="FtsX"/>
    <property type="match status" value="1"/>
</dbReference>
<evidence type="ECO:0000256" key="8">
    <source>
        <dbReference type="ARBA" id="ARBA00023136"/>
    </source>
</evidence>
<evidence type="ECO:0000256" key="3">
    <source>
        <dbReference type="ARBA" id="ARBA00021907"/>
    </source>
</evidence>
<proteinExistence type="inferred from homology"/>
<dbReference type="Pfam" id="PF18075">
    <property type="entry name" value="FtsX_ECD"/>
    <property type="match status" value="1"/>
</dbReference>
<comment type="caution">
    <text evidence="14">The sequence shown here is derived from an EMBL/GenBank/DDBJ whole genome shotgun (WGS) entry which is preliminary data.</text>
</comment>
<dbReference type="GO" id="GO:0005886">
    <property type="term" value="C:plasma membrane"/>
    <property type="evidence" value="ECO:0007669"/>
    <property type="project" value="UniProtKB-SubCell"/>
</dbReference>
<feature type="domain" description="FtsX extracellular" evidence="13">
    <location>
        <begin position="63"/>
        <end position="150"/>
    </location>
</feature>
<reference evidence="14 15" key="1">
    <citation type="submission" date="2017-09" db="EMBL/GenBank/DDBJ databases">
        <title>Depth-based differentiation of microbial function through sediment-hosted aquifers and enrichment of novel symbionts in the deep terrestrial subsurface.</title>
        <authorList>
            <person name="Probst A.J."/>
            <person name="Ladd B."/>
            <person name="Jarett J.K."/>
            <person name="Geller-Mcgrath D.E."/>
            <person name="Sieber C.M."/>
            <person name="Emerson J.B."/>
            <person name="Anantharaman K."/>
            <person name="Thomas B.C."/>
            <person name="Malmstrom R."/>
            <person name="Stieglmeier M."/>
            <person name="Klingl A."/>
            <person name="Woyke T."/>
            <person name="Ryan C.M."/>
            <person name="Banfield J.F."/>
        </authorList>
    </citation>
    <scope>NUCLEOTIDE SEQUENCE [LARGE SCALE GENOMIC DNA]</scope>
    <source>
        <strain evidence="14">CG10_big_fil_rev_8_21_14_0_10_34_34</strain>
    </source>
</reference>
<feature type="transmembrane region" description="Helical" evidence="11">
    <location>
        <begin position="21"/>
        <end position="52"/>
    </location>
</feature>
<gene>
    <name evidence="14" type="ORF">COV33_02370</name>
</gene>
<evidence type="ECO:0000256" key="7">
    <source>
        <dbReference type="ARBA" id="ARBA00022989"/>
    </source>
</evidence>
<comment type="subcellular location">
    <subcellularLocation>
        <location evidence="1">Cell membrane</location>
        <topology evidence="1">Multi-pass membrane protein</topology>
    </subcellularLocation>
</comment>
<evidence type="ECO:0000259" key="12">
    <source>
        <dbReference type="Pfam" id="PF02687"/>
    </source>
</evidence>
<dbReference type="PIRSF" id="PIRSF003097">
    <property type="entry name" value="FtsX"/>
    <property type="match status" value="1"/>
</dbReference>
<dbReference type="InterPro" id="IPR040690">
    <property type="entry name" value="FtsX_ECD"/>
</dbReference>
<keyword evidence="4 10" id="KW-1003">Cell membrane</keyword>
<feature type="transmembrane region" description="Helical" evidence="11">
    <location>
        <begin position="188"/>
        <end position="215"/>
    </location>
</feature>
<protein>
    <recommendedName>
        <fullName evidence="3 10">Cell division protein FtsX</fullName>
    </recommendedName>
</protein>
<sequence length="312" mass="34951">MEKKDLKTKLKRIIKAGIFNFSRSGYVSFASMLVMVITLSVIGSVVFVSAILNITMNELRDKVDINVYFVSNALPEDITSLKTKIEALSEVKTVEYTSREESLEKFKLRHENDQITLQALEELEENPLGAVLNIKAKQPSQYEGIANFLNEENILSSEGEKIIDKINYFENRVAIEKLSRIIDSAESLGWTVSLALVVVSIIITFNTIRLAIYISREEISVMQLVGASKNYVKGPFVVTGIIVGLASGLITMLLFLPISYWLGNLTQNFFIGFNIFDYYISNFFEIIFIILGSGVAIGAISSLLAVRKYLKL</sequence>
<evidence type="ECO:0000256" key="10">
    <source>
        <dbReference type="PIRNR" id="PIRNR003097"/>
    </source>
</evidence>
<organism evidence="14 15">
    <name type="scientific">Candidatus Zambryskibacteria bacterium CG10_big_fil_rev_8_21_14_0_10_34_34</name>
    <dbReference type="NCBI Taxonomy" id="1975114"/>
    <lineage>
        <taxon>Bacteria</taxon>
        <taxon>Candidatus Zambryskiibacteriota</taxon>
    </lineage>
</organism>
<dbReference type="Gene3D" id="3.30.70.3040">
    <property type="match status" value="1"/>
</dbReference>
<evidence type="ECO:0000256" key="11">
    <source>
        <dbReference type="SAM" id="Phobius"/>
    </source>
</evidence>
<keyword evidence="7 11" id="KW-1133">Transmembrane helix</keyword>
<dbReference type="GO" id="GO:0051301">
    <property type="term" value="P:cell division"/>
    <property type="evidence" value="ECO:0007669"/>
    <property type="project" value="UniProtKB-KW"/>
</dbReference>
<keyword evidence="9 10" id="KW-0131">Cell cycle</keyword>
<evidence type="ECO:0000256" key="6">
    <source>
        <dbReference type="ARBA" id="ARBA00022692"/>
    </source>
</evidence>
<keyword evidence="6 11" id="KW-0812">Transmembrane</keyword>
<dbReference type="PANTHER" id="PTHR47755">
    <property type="entry name" value="CELL DIVISION PROTEIN FTSX"/>
    <property type="match status" value="1"/>
</dbReference>
<feature type="transmembrane region" description="Helical" evidence="11">
    <location>
        <begin position="236"/>
        <end position="263"/>
    </location>
</feature>
<feature type="domain" description="ABC3 transporter permease C-terminal" evidence="12">
    <location>
        <begin position="191"/>
        <end position="311"/>
    </location>
</feature>
<dbReference type="Proteomes" id="UP000230828">
    <property type="component" value="Unassembled WGS sequence"/>
</dbReference>
<evidence type="ECO:0000256" key="5">
    <source>
        <dbReference type="ARBA" id="ARBA00022618"/>
    </source>
</evidence>
<evidence type="ECO:0000313" key="15">
    <source>
        <dbReference type="Proteomes" id="UP000230828"/>
    </source>
</evidence>
<evidence type="ECO:0000313" key="14">
    <source>
        <dbReference type="EMBL" id="PIR39963.1"/>
    </source>
</evidence>
<evidence type="ECO:0000256" key="1">
    <source>
        <dbReference type="ARBA" id="ARBA00004651"/>
    </source>
</evidence>
<dbReference type="PANTHER" id="PTHR47755:SF1">
    <property type="entry name" value="CELL DIVISION PROTEIN FTSX"/>
    <property type="match status" value="1"/>
</dbReference>
<feature type="transmembrane region" description="Helical" evidence="11">
    <location>
        <begin position="283"/>
        <end position="306"/>
    </location>
</feature>
<keyword evidence="8 10" id="KW-0472">Membrane</keyword>
<evidence type="ECO:0000259" key="13">
    <source>
        <dbReference type="Pfam" id="PF18075"/>
    </source>
</evidence>